<feature type="transmembrane region" description="Helical" evidence="1">
    <location>
        <begin position="181"/>
        <end position="202"/>
    </location>
</feature>
<dbReference type="AlphaFoldDB" id="A0A0R3K0S4"/>
<evidence type="ECO:0000256" key="1">
    <source>
        <dbReference type="SAM" id="Phobius"/>
    </source>
</evidence>
<sequence>MEKEITININDVIYSIHKRKKVILLTLFVSLILGIIFAFFTKPPYKVESNIYIEFEKEVVLQDPKTRYTDAIYIFEKYVRICSKLLNSDSFIRASAIENNIAQNEIDRIKKKIKISPSPDSQVINISFEHENKNVGVAFLNSLINHLRIEIKNINPDIKFLILDKPYATENISNSSNAVKILIALVLGLFLVFLYIFIFDFLMYKIKSANEISDFLQIHIIGQLKINKEKDTDDFKLIRNNLLTLLSRKNAKVISFISIHKLEGKSYIANNISKLISDLGYRTLLIDFSRNCNENNNSLTVVRYFKDNNFTIDKEEIMKIKKFVETQKEEYDYIFFDMPSVFEENALLLNEVADASILVTAYDEITLNELNELREIINIHEINLIGLIFNKVFKIMK</sequence>
<keyword evidence="1" id="KW-1133">Transmembrane helix</keyword>
<dbReference type="PANTHER" id="PTHR32309:SF13">
    <property type="entry name" value="FERRIC ENTEROBACTIN TRANSPORT PROTEIN FEPE"/>
    <property type="match status" value="1"/>
</dbReference>
<dbReference type="InterPro" id="IPR050445">
    <property type="entry name" value="Bact_polysacc_biosynth/exp"/>
</dbReference>
<feature type="transmembrane region" description="Helical" evidence="1">
    <location>
        <begin position="22"/>
        <end position="40"/>
    </location>
</feature>
<reference evidence="2 3" key="1">
    <citation type="submission" date="2015-09" db="EMBL/GenBank/DDBJ databases">
        <title>Draft genome sequence of a Caloramator mitchellensis, a moderate thermophile from the Great Artesian Basin of Australia.</title>
        <authorList>
            <person name="Patel B.K."/>
        </authorList>
    </citation>
    <scope>NUCLEOTIDE SEQUENCE [LARGE SCALE GENOMIC DNA]</scope>
    <source>
        <strain evidence="2 3">VF08</strain>
    </source>
</reference>
<dbReference type="InterPro" id="IPR027417">
    <property type="entry name" value="P-loop_NTPase"/>
</dbReference>
<keyword evidence="3" id="KW-1185">Reference proteome</keyword>
<evidence type="ECO:0000313" key="3">
    <source>
        <dbReference type="Proteomes" id="UP000052015"/>
    </source>
</evidence>
<organism evidence="2 3">
    <name type="scientific">Caloramator mitchellensis</name>
    <dbReference type="NCBI Taxonomy" id="908809"/>
    <lineage>
        <taxon>Bacteria</taxon>
        <taxon>Bacillati</taxon>
        <taxon>Bacillota</taxon>
        <taxon>Clostridia</taxon>
        <taxon>Eubacteriales</taxon>
        <taxon>Clostridiaceae</taxon>
        <taxon>Caloramator</taxon>
    </lineage>
</organism>
<dbReference type="GO" id="GO:0005886">
    <property type="term" value="C:plasma membrane"/>
    <property type="evidence" value="ECO:0007669"/>
    <property type="project" value="TreeGrafter"/>
</dbReference>
<dbReference type="OrthoDB" id="2360475at2"/>
<dbReference type="EMBL" id="LKHP01000023">
    <property type="protein sequence ID" value="KRQ85871.1"/>
    <property type="molecule type" value="Genomic_DNA"/>
</dbReference>
<accession>A0A0R3K0S4</accession>
<evidence type="ECO:0000313" key="2">
    <source>
        <dbReference type="EMBL" id="KRQ85871.1"/>
    </source>
</evidence>
<keyword evidence="1" id="KW-0472">Membrane</keyword>
<dbReference type="RefSeq" id="WP_057979635.1">
    <property type="nucleotide sequence ID" value="NZ_LKHP01000023.1"/>
</dbReference>
<dbReference type="GO" id="GO:0004713">
    <property type="term" value="F:protein tyrosine kinase activity"/>
    <property type="evidence" value="ECO:0007669"/>
    <property type="project" value="TreeGrafter"/>
</dbReference>
<keyword evidence="1" id="KW-0812">Transmembrane</keyword>
<proteinExistence type="predicted"/>
<dbReference type="Proteomes" id="UP000052015">
    <property type="component" value="Unassembled WGS sequence"/>
</dbReference>
<protein>
    <submittedName>
        <fullName evidence="2">Chain length determinant protein</fullName>
    </submittedName>
</protein>
<dbReference type="STRING" id="908809.ABG79_02354"/>
<dbReference type="SUPFAM" id="SSF52540">
    <property type="entry name" value="P-loop containing nucleoside triphosphate hydrolases"/>
    <property type="match status" value="1"/>
</dbReference>
<dbReference type="PANTHER" id="PTHR32309">
    <property type="entry name" value="TYROSINE-PROTEIN KINASE"/>
    <property type="match status" value="1"/>
</dbReference>
<gene>
    <name evidence="2" type="ORF">ABG79_02354</name>
</gene>
<dbReference type="Gene3D" id="3.40.50.300">
    <property type="entry name" value="P-loop containing nucleotide triphosphate hydrolases"/>
    <property type="match status" value="2"/>
</dbReference>
<comment type="caution">
    <text evidence="2">The sequence shown here is derived from an EMBL/GenBank/DDBJ whole genome shotgun (WGS) entry which is preliminary data.</text>
</comment>
<name>A0A0R3K0S4_CALMK</name>